<dbReference type="AlphaFoldDB" id="A0A1K1MZS4"/>
<accession>A0A1K1MZS4</accession>
<dbReference type="STRING" id="76595.SAMN05660313_00996"/>
<dbReference type="PANTHER" id="PTHR30273">
    <property type="entry name" value="PERIPLASMIC SIGNAL SENSOR AND SIGMA FACTOR ACTIVATOR FECR-RELATED"/>
    <property type="match status" value="1"/>
</dbReference>
<organism evidence="4 5">
    <name type="scientific">Cellulophaga fucicola</name>
    <dbReference type="NCBI Taxonomy" id="76595"/>
    <lineage>
        <taxon>Bacteria</taxon>
        <taxon>Pseudomonadati</taxon>
        <taxon>Bacteroidota</taxon>
        <taxon>Flavobacteriia</taxon>
        <taxon>Flavobacteriales</taxon>
        <taxon>Flavobacteriaceae</taxon>
        <taxon>Cellulophaga</taxon>
    </lineage>
</organism>
<evidence type="ECO:0000259" key="3">
    <source>
        <dbReference type="Pfam" id="PF16344"/>
    </source>
</evidence>
<dbReference type="GO" id="GO:0016989">
    <property type="term" value="F:sigma factor antagonist activity"/>
    <property type="evidence" value="ECO:0007669"/>
    <property type="project" value="TreeGrafter"/>
</dbReference>
<proteinExistence type="predicted"/>
<keyword evidence="5" id="KW-1185">Reference proteome</keyword>
<dbReference type="PANTHER" id="PTHR30273:SF2">
    <property type="entry name" value="PROTEIN FECR"/>
    <property type="match status" value="1"/>
</dbReference>
<dbReference type="EMBL" id="FPIY01000001">
    <property type="protein sequence ID" value="SFW27518.1"/>
    <property type="molecule type" value="Genomic_DNA"/>
</dbReference>
<protein>
    <submittedName>
        <fullName evidence="4">FecR family protein</fullName>
    </submittedName>
</protein>
<evidence type="ECO:0000259" key="2">
    <source>
        <dbReference type="Pfam" id="PF04773"/>
    </source>
</evidence>
<keyword evidence="1" id="KW-0812">Transmembrane</keyword>
<dbReference type="InterPro" id="IPR012373">
    <property type="entry name" value="Ferrdict_sens_TM"/>
</dbReference>
<sequence length="392" mass="43766">MKKKVSKLDKLIAKYLTRESSKKELEGLDKLLNQDLDNQKVLEDFIKVNVAADIALQKFDSTKTKQVLLKAIADHKREVRTAKVIKLVKYAAAAMFAGVLITALFFKSSLLNKTTVAPTVVANKIEAGSTKATLSLEDGSLIVLENGKKVNLGTATSNGEELTYVSSEGKKDKLIYNSLTIPRGGEFALQLADGTKVWLNSESKLKYPVHFIEGEPRSVELVYGEAYFDVSSSENHNGDGFNVITNQQNIAVLGTEFNIKAYKDESFIYSTLVEGHIVLENGAYNADMLPGQQAVIANGIAQKVEVYNVNVENEIAWRQGHFNFKNKSLKEIMKVLSRWYDVDVVFENKKLENINFKGVLGKTQDIETILQIIKNTSNINAYEIKNRIIYIK</sequence>
<dbReference type="Gene3D" id="2.60.120.1440">
    <property type="match status" value="1"/>
</dbReference>
<keyword evidence="1" id="KW-0472">Membrane</keyword>
<dbReference type="OrthoDB" id="649666at2"/>
<dbReference type="Proteomes" id="UP000183257">
    <property type="component" value="Unassembled WGS sequence"/>
</dbReference>
<dbReference type="RefSeq" id="WP_072302640.1">
    <property type="nucleotide sequence ID" value="NZ_FPIY01000001.1"/>
</dbReference>
<evidence type="ECO:0000313" key="4">
    <source>
        <dbReference type="EMBL" id="SFW27518.1"/>
    </source>
</evidence>
<dbReference type="InterPro" id="IPR032508">
    <property type="entry name" value="FecR_C"/>
</dbReference>
<reference evidence="5" key="1">
    <citation type="submission" date="2016-11" db="EMBL/GenBank/DDBJ databases">
        <authorList>
            <person name="Varghese N."/>
            <person name="Submissions S."/>
        </authorList>
    </citation>
    <scope>NUCLEOTIDE SEQUENCE [LARGE SCALE GENOMIC DNA]</scope>
    <source>
        <strain evidence="5">DSM 24786</strain>
    </source>
</reference>
<feature type="transmembrane region" description="Helical" evidence="1">
    <location>
        <begin position="87"/>
        <end position="106"/>
    </location>
</feature>
<dbReference type="InterPro" id="IPR006860">
    <property type="entry name" value="FecR"/>
</dbReference>
<evidence type="ECO:0000313" key="5">
    <source>
        <dbReference type="Proteomes" id="UP000183257"/>
    </source>
</evidence>
<dbReference type="Pfam" id="PF04773">
    <property type="entry name" value="FecR"/>
    <property type="match status" value="1"/>
</dbReference>
<feature type="domain" description="FecR protein" evidence="2">
    <location>
        <begin position="182"/>
        <end position="276"/>
    </location>
</feature>
<gene>
    <name evidence="4" type="ORF">SAMN05660313_00996</name>
</gene>
<name>A0A1K1MZS4_9FLAO</name>
<feature type="domain" description="Protein FecR C-terminal" evidence="3">
    <location>
        <begin position="322"/>
        <end position="391"/>
    </location>
</feature>
<dbReference type="Pfam" id="PF16344">
    <property type="entry name" value="FecR_C"/>
    <property type="match status" value="1"/>
</dbReference>
<evidence type="ECO:0000256" key="1">
    <source>
        <dbReference type="SAM" id="Phobius"/>
    </source>
</evidence>
<keyword evidence="1" id="KW-1133">Transmembrane helix</keyword>
<dbReference type="Gene3D" id="3.55.50.30">
    <property type="match status" value="1"/>
</dbReference>